<evidence type="ECO:0000313" key="2">
    <source>
        <dbReference type="Proteomes" id="UP000240865"/>
    </source>
</evidence>
<dbReference type="EMBL" id="MG727697">
    <property type="protein sequence ID" value="AUS03467.1"/>
    <property type="molecule type" value="Genomic_DNA"/>
</dbReference>
<gene>
    <name evidence="1" type="ORF">DRAGOLIR_26</name>
</gene>
<organism evidence="1 2">
    <name type="scientific">Paenibacillus phage Dragolir</name>
    <dbReference type="NCBI Taxonomy" id="2070190"/>
    <lineage>
        <taxon>Viruses</taxon>
        <taxon>Duplodnaviria</taxon>
        <taxon>Heunggongvirae</taxon>
        <taxon>Uroviricota</taxon>
        <taxon>Caudoviricetes</taxon>
        <taxon>Gochnauervirinae</taxon>
        <taxon>Dragolirvirus</taxon>
        <taxon>Dragolirvirus dragolir</taxon>
    </lineage>
</organism>
<accession>A0A2I7SC42</accession>
<sequence length="43" mass="5017">MSIRLQKQMFSGEMVAKSFCQDLSKIFSQFLKPLDNLTYQPNC</sequence>
<protein>
    <submittedName>
        <fullName evidence="1">Uncharacterized protein</fullName>
    </submittedName>
</protein>
<reference evidence="1 2" key="1">
    <citation type="submission" date="2017-12" db="EMBL/GenBank/DDBJ databases">
        <authorList>
            <person name="Hurst M.R.H."/>
        </authorList>
    </citation>
    <scope>NUCLEOTIDE SEQUENCE [LARGE SCALE GENOMIC DNA]</scope>
</reference>
<keyword evidence="2" id="KW-1185">Reference proteome</keyword>
<proteinExistence type="predicted"/>
<evidence type="ECO:0000313" key="1">
    <source>
        <dbReference type="EMBL" id="AUS03467.1"/>
    </source>
</evidence>
<name>A0A2I7SC42_9CAUD</name>
<dbReference type="Proteomes" id="UP000240865">
    <property type="component" value="Segment"/>
</dbReference>